<evidence type="ECO:0000259" key="19">
    <source>
        <dbReference type="PROSITE" id="PS50225"/>
    </source>
</evidence>
<keyword evidence="21" id="KW-1185">Reference proteome</keyword>
<dbReference type="Gene3D" id="3.30.505.10">
    <property type="entry name" value="SH2 domain"/>
    <property type="match status" value="1"/>
</dbReference>
<comment type="caution">
    <text evidence="20">The sequence shown here is derived from an EMBL/GenBank/DDBJ whole genome shotgun (WGS) entry which is preliminary data.</text>
</comment>
<dbReference type="GO" id="GO:0046854">
    <property type="term" value="P:phosphatidylinositol phosphate biosynthetic process"/>
    <property type="evidence" value="ECO:0007669"/>
    <property type="project" value="TreeGrafter"/>
</dbReference>
<dbReference type="InterPro" id="IPR000980">
    <property type="entry name" value="SH2"/>
</dbReference>
<proteinExistence type="predicted"/>
<dbReference type="AlphaFoldDB" id="A0A9Q0YGD1"/>
<dbReference type="Pfam" id="PF00017">
    <property type="entry name" value="SH2"/>
    <property type="match status" value="1"/>
</dbReference>
<dbReference type="GO" id="GO:0009968">
    <property type="term" value="P:negative regulation of signal transduction"/>
    <property type="evidence" value="ECO:0007669"/>
    <property type="project" value="UniProtKB-KW"/>
</dbReference>
<keyword evidence="6" id="KW-0963">Cytoplasm</keyword>
<dbReference type="InterPro" id="IPR036036">
    <property type="entry name" value="SOCS_box-like_dom_sf"/>
</dbReference>
<protein>
    <recommendedName>
        <fullName evidence="15">Suppressor of cytokine signaling 7</fullName>
    </recommendedName>
</protein>
<evidence type="ECO:0000256" key="12">
    <source>
        <dbReference type="ARBA" id="ARBA00023242"/>
    </source>
</evidence>
<feature type="compositionally biased region" description="Basic and acidic residues" evidence="17">
    <location>
        <begin position="376"/>
        <end position="386"/>
    </location>
</feature>
<dbReference type="Pfam" id="PF07525">
    <property type="entry name" value="SOCS_box"/>
    <property type="match status" value="1"/>
</dbReference>
<evidence type="ECO:0000256" key="10">
    <source>
        <dbReference type="ARBA" id="ARBA00022999"/>
    </source>
</evidence>
<dbReference type="SUPFAM" id="SSF158235">
    <property type="entry name" value="SOCS box-like"/>
    <property type="match status" value="1"/>
</dbReference>
<evidence type="ECO:0000313" key="20">
    <source>
        <dbReference type="EMBL" id="KAJ8019662.1"/>
    </source>
</evidence>
<dbReference type="EMBL" id="JAIZAY010000023">
    <property type="protein sequence ID" value="KAJ8019662.1"/>
    <property type="molecule type" value="Genomic_DNA"/>
</dbReference>
<dbReference type="PANTHER" id="PTHR10155:SF5">
    <property type="entry name" value="SUPPRESSOR OF CYTOKINE SIGNALING 7"/>
    <property type="match status" value="1"/>
</dbReference>
<reference evidence="20" key="1">
    <citation type="submission" date="2021-10" db="EMBL/GenBank/DDBJ databases">
        <title>Tropical sea cucumber genome reveals ecological adaptation and Cuvierian tubules defense mechanism.</title>
        <authorList>
            <person name="Chen T."/>
        </authorList>
    </citation>
    <scope>NUCLEOTIDE SEQUENCE</scope>
    <source>
        <strain evidence="20">Nanhai2018</strain>
        <tissue evidence="20">Muscle</tissue>
    </source>
</reference>
<dbReference type="CDD" id="cd03741">
    <property type="entry name" value="SOCS_SOCS7"/>
    <property type="match status" value="1"/>
</dbReference>
<evidence type="ECO:0000256" key="11">
    <source>
        <dbReference type="ARBA" id="ARBA00023136"/>
    </source>
</evidence>
<evidence type="ECO:0000256" key="13">
    <source>
        <dbReference type="ARBA" id="ARBA00059017"/>
    </source>
</evidence>
<keyword evidence="7" id="KW-0341">Growth regulation</keyword>
<feature type="compositionally biased region" description="Basic and acidic residues" evidence="17">
    <location>
        <begin position="400"/>
        <end position="410"/>
    </location>
</feature>
<evidence type="ECO:0000256" key="3">
    <source>
        <dbReference type="ARBA" id="ARBA00004496"/>
    </source>
</evidence>
<keyword evidence="10 16" id="KW-0727">SH2 domain</keyword>
<sequence>MPVAKNSIASKMGQRSPSSLIKKVRNSMHKSSRGSYSVAEPSVPDSYADIDQEAESELGPHNQDDYYQVAARGDSNGSHTADQVRMNGTSHKSKHARDSGPPMVNGTCEHAMNGFHDPADFQDSTDFSNLGRRPDSGEVEENMYIQNIKSVEDDEKESARYSVTDNRGEESHSNFESQGAKPKTHYNKNKNGLRDSQAAGTSWNKRQATKQNNAKSGQPPRQNYLNMDMEDMRTVNGRESREAVNWSSTADDEILEALKGPVLPPLKLPPEKQEHSCPAPKTPHIEIVYRKEDIGDEDLEELKFASRAVGFKINSEVPLPPKSSTSSYREPQEVVPSRVQDGQGEPSEGGILLMPEREATQHHEVVTEVDNASSEKGGDLKPEHMRLNGSSGNTPPFVDRTNKPVPRDRLEDEFEELQRPVPPPIPPRSPATQNYEATHEEILEFRVHPHPRSLSLPRDISPGYSEQTEDQNAKGNRRRVLSTFFGRKSKRHSTFSERPLPAIPPPQPLIVASNNISRNRAATMATERRLPQPPLPPEEQPPPLLPKVPIKSPREVAEEQQILRERGEFASSLRKISDFGWYWGPMSWDDAETRLENTPDGSFLVRDSSDERHILSLSFRANGTTHHTRIEHQHGKFSFWSQPTSHGSTSVVDFIEEAMKHSHNGSFLYFLRPRLPGLPPAPVQLLYAISRFQKARSLQHMCRFVIRKNIRLDHIDRLPLPKRLKDYLSEAHYYTPEALEP</sequence>
<dbReference type="PANTHER" id="PTHR10155">
    <property type="entry name" value="PHOSPHATIDYLINOSITOL 3-KINASE REGULATORY SUBUNIT"/>
    <property type="match status" value="1"/>
</dbReference>
<dbReference type="SUPFAM" id="SSF55550">
    <property type="entry name" value="SH2 domain"/>
    <property type="match status" value="1"/>
</dbReference>
<keyword evidence="5" id="KW-1003">Cell membrane</keyword>
<keyword evidence="9" id="KW-0833">Ubl conjugation pathway</keyword>
<dbReference type="GO" id="GO:0035556">
    <property type="term" value="P:intracellular signal transduction"/>
    <property type="evidence" value="ECO:0007669"/>
    <property type="project" value="InterPro"/>
</dbReference>
<dbReference type="InterPro" id="IPR036860">
    <property type="entry name" value="SH2_dom_sf"/>
</dbReference>
<evidence type="ECO:0000313" key="21">
    <source>
        <dbReference type="Proteomes" id="UP001152320"/>
    </source>
</evidence>
<feature type="region of interest" description="Disordered" evidence="17">
    <location>
        <begin position="314"/>
        <end position="350"/>
    </location>
</feature>
<dbReference type="SMART" id="SM00969">
    <property type="entry name" value="SOCS_box"/>
    <property type="match status" value="1"/>
</dbReference>
<dbReference type="SMART" id="SM00252">
    <property type="entry name" value="SH2"/>
    <property type="match status" value="1"/>
</dbReference>
<evidence type="ECO:0000256" key="17">
    <source>
        <dbReference type="SAM" id="MobiDB-lite"/>
    </source>
</evidence>
<feature type="compositionally biased region" description="Basic residues" evidence="17">
    <location>
        <begin position="22"/>
        <end position="32"/>
    </location>
</feature>
<dbReference type="PROSITE" id="PS50225">
    <property type="entry name" value="SOCS"/>
    <property type="match status" value="1"/>
</dbReference>
<comment type="pathway">
    <text evidence="4">Protein modification; protein ubiquitination.</text>
</comment>
<dbReference type="GO" id="GO:0005634">
    <property type="term" value="C:nucleus"/>
    <property type="evidence" value="ECO:0007669"/>
    <property type="project" value="UniProtKB-SubCell"/>
</dbReference>
<evidence type="ECO:0000256" key="8">
    <source>
        <dbReference type="ARBA" id="ARBA00022700"/>
    </source>
</evidence>
<name>A0A9Q0YGD1_HOLLE</name>
<dbReference type="OrthoDB" id="5979828at2759"/>
<feature type="region of interest" description="Disordered" evidence="17">
    <location>
        <begin position="488"/>
        <end position="510"/>
    </location>
</feature>
<feature type="domain" description="SH2" evidence="18">
    <location>
        <begin position="581"/>
        <end position="674"/>
    </location>
</feature>
<dbReference type="GO" id="GO:0005737">
    <property type="term" value="C:cytoplasm"/>
    <property type="evidence" value="ECO:0007669"/>
    <property type="project" value="UniProtKB-SubCell"/>
</dbReference>
<evidence type="ECO:0000256" key="5">
    <source>
        <dbReference type="ARBA" id="ARBA00022475"/>
    </source>
</evidence>
<dbReference type="InterPro" id="IPR001496">
    <property type="entry name" value="SOCS_box"/>
</dbReference>
<evidence type="ECO:0000259" key="18">
    <source>
        <dbReference type="PROSITE" id="PS50001"/>
    </source>
</evidence>
<dbReference type="GO" id="GO:0046935">
    <property type="term" value="F:1-phosphatidylinositol-3-kinase regulator activity"/>
    <property type="evidence" value="ECO:0007669"/>
    <property type="project" value="TreeGrafter"/>
</dbReference>
<dbReference type="GO" id="GO:0005942">
    <property type="term" value="C:phosphatidylinositol 3-kinase complex"/>
    <property type="evidence" value="ECO:0007669"/>
    <property type="project" value="TreeGrafter"/>
</dbReference>
<evidence type="ECO:0000256" key="1">
    <source>
        <dbReference type="ARBA" id="ARBA00004123"/>
    </source>
</evidence>
<organism evidence="20 21">
    <name type="scientific">Holothuria leucospilota</name>
    <name type="common">Black long sea cucumber</name>
    <name type="synonym">Mertensiothuria leucospilota</name>
    <dbReference type="NCBI Taxonomy" id="206669"/>
    <lineage>
        <taxon>Eukaryota</taxon>
        <taxon>Metazoa</taxon>
        <taxon>Echinodermata</taxon>
        <taxon>Eleutherozoa</taxon>
        <taxon>Echinozoa</taxon>
        <taxon>Holothuroidea</taxon>
        <taxon>Aspidochirotacea</taxon>
        <taxon>Aspidochirotida</taxon>
        <taxon>Holothuriidae</taxon>
        <taxon>Holothuria</taxon>
    </lineage>
</organism>
<evidence type="ECO:0000256" key="7">
    <source>
        <dbReference type="ARBA" id="ARBA00022604"/>
    </source>
</evidence>
<feature type="compositionally biased region" description="Polar residues" evidence="17">
    <location>
        <begin position="198"/>
        <end position="225"/>
    </location>
</feature>
<comment type="function">
    <text evidence="13">Substrate-recognition component of a cullin-5-RING E3 ubiquitin-protein ligase complex (ECS complex, also named CRL5 complex), which mediates the ubiquitination and subsequent proteasomal degradation of target proteins, such as DAB1 and IRS1. Specifically recognizes and binds phosphorylated proteins via its SH2 domain, promoting their ubiquitination. The ECS(SOCS7) complex acts as a key regulator of reelin signaling by mediating ubiquitination and degradation of phosphorylated DAB1 in the cortical plate of the developing cerebral cortex, thereby regulating neuron positioning during cortex development. Functions in insulin signaling and glucose homeostasis through IRS1 ubiquitination and subsequent proteasomal degradation. Also inhibits prolactin, growth hormone and leptin signaling by preventing STAT3 and STAT5 activation, sequestering them in the cytoplasm and reducing their binding to DNA.</text>
</comment>
<dbReference type="Proteomes" id="UP001152320">
    <property type="component" value="Chromosome 23"/>
</dbReference>
<comment type="subcellular location">
    <subcellularLocation>
        <location evidence="2">Cell membrane</location>
        <topology evidence="2">Peripheral membrane protein</topology>
        <orientation evidence="2">Cytoplasmic side</orientation>
    </subcellularLocation>
    <subcellularLocation>
        <location evidence="3">Cytoplasm</location>
    </subcellularLocation>
    <subcellularLocation>
        <location evidence="1">Nucleus</location>
    </subcellularLocation>
</comment>
<evidence type="ECO:0000256" key="6">
    <source>
        <dbReference type="ARBA" id="ARBA00022490"/>
    </source>
</evidence>
<feature type="domain" description="SOCS box" evidence="19">
    <location>
        <begin position="684"/>
        <end position="734"/>
    </location>
</feature>
<dbReference type="InterPro" id="IPR037346">
    <property type="entry name" value="SOCS7_SOCS"/>
</dbReference>
<evidence type="ECO:0000256" key="16">
    <source>
        <dbReference type="PROSITE-ProRule" id="PRU00191"/>
    </source>
</evidence>
<feature type="compositionally biased region" description="Polar residues" evidence="17">
    <location>
        <begin position="7"/>
        <end position="19"/>
    </location>
</feature>
<feature type="region of interest" description="Disordered" evidence="17">
    <location>
        <begin position="1"/>
        <end position="227"/>
    </location>
</feature>
<keyword evidence="8" id="KW-0734">Signal transduction inhibitor</keyword>
<dbReference type="GO" id="GO:0005886">
    <property type="term" value="C:plasma membrane"/>
    <property type="evidence" value="ECO:0007669"/>
    <property type="project" value="UniProtKB-SubCell"/>
</dbReference>
<feature type="region of interest" description="Disordered" evidence="17">
    <location>
        <begin position="523"/>
        <end position="549"/>
    </location>
</feature>
<keyword evidence="11" id="KW-0472">Membrane</keyword>
<evidence type="ECO:0000256" key="14">
    <source>
        <dbReference type="ARBA" id="ARBA00062788"/>
    </source>
</evidence>
<dbReference type="SMART" id="SM00253">
    <property type="entry name" value="SOCS"/>
    <property type="match status" value="1"/>
</dbReference>
<feature type="region of interest" description="Disordered" evidence="17">
    <location>
        <begin position="366"/>
        <end position="433"/>
    </location>
</feature>
<dbReference type="FunFam" id="3.30.505.10:FF:000029">
    <property type="entry name" value="Suppressor of cytokine signaling 7"/>
    <property type="match status" value="1"/>
</dbReference>
<gene>
    <name evidence="20" type="ORF">HOLleu_41334</name>
</gene>
<feature type="compositionally biased region" description="Pro residues" evidence="17">
    <location>
        <begin position="531"/>
        <end position="546"/>
    </location>
</feature>
<feature type="region of interest" description="Disordered" evidence="17">
    <location>
        <begin position="448"/>
        <end position="476"/>
    </location>
</feature>
<feature type="compositionally biased region" description="Polar residues" evidence="17">
    <location>
        <begin position="75"/>
        <end position="90"/>
    </location>
</feature>
<keyword evidence="12" id="KW-0539">Nucleus</keyword>
<evidence type="ECO:0000256" key="2">
    <source>
        <dbReference type="ARBA" id="ARBA00004413"/>
    </source>
</evidence>
<accession>A0A9Q0YGD1</accession>
<feature type="compositionally biased region" description="Pro residues" evidence="17">
    <location>
        <begin position="420"/>
        <end position="429"/>
    </location>
</feature>
<comment type="subunit">
    <text evidence="14">Substrate-recognition component of the ECS(SOCS7) complex, composed of SOCS7, CUL5, ELOB, ELOC and RNF7/RBX2. Interacts, via the third proline-rich region, with the second SH3 domain of the adapter protein NCK1. Also interacts with GRB2, INSR, PLCG1, SORBS3/vinexin, and phosphorylated STAT3 and STAT5. Interacts with SEPT6. Interacts with phosphorylated IRS4 and PIK3R1.</text>
</comment>
<dbReference type="PROSITE" id="PS50001">
    <property type="entry name" value="SH2"/>
    <property type="match status" value="1"/>
</dbReference>
<evidence type="ECO:0000256" key="4">
    <source>
        <dbReference type="ARBA" id="ARBA00004906"/>
    </source>
</evidence>
<evidence type="ECO:0000256" key="15">
    <source>
        <dbReference type="ARBA" id="ARBA00070642"/>
    </source>
</evidence>
<evidence type="ECO:0000256" key="9">
    <source>
        <dbReference type="ARBA" id="ARBA00022786"/>
    </source>
</evidence>